<feature type="chain" id="PRO_5037203135" description="Apple domain-containing protein" evidence="1">
    <location>
        <begin position="23"/>
        <end position="289"/>
    </location>
</feature>
<dbReference type="SUPFAM" id="SSF57414">
    <property type="entry name" value="Hairpin loop containing domain-like"/>
    <property type="match status" value="1"/>
</dbReference>
<protein>
    <recommendedName>
        <fullName evidence="2">Apple domain-containing protein</fullName>
    </recommendedName>
</protein>
<dbReference type="Gene3D" id="3.50.4.10">
    <property type="entry name" value="Hepatocyte Growth Factor"/>
    <property type="match status" value="1"/>
</dbReference>
<evidence type="ECO:0000256" key="1">
    <source>
        <dbReference type="SAM" id="SignalP"/>
    </source>
</evidence>
<sequence length="289" mass="31602">MWYKKSILCFVVMALKFEGTKSQTCKGGSFIPEGACKMSVFVRSEGEMDPNRSVSLGSSYLIVGGKEYSKKSAGIIFFIFEQKTGKHVSSEVFDVKSSSANGDKLRDFIAALPNDVIIVMAVQTSGNANNNLAGANSVFFCVGLNDTAIGDQESFAAILCKGSREFCRVKKSKNSGGQGPSYISILLPLKIPFNTLNGPCAKGTSYQRVYSDAIENHAIVGPLLVSKTANNIEDCKEACFFYKGDSCFMFNYNQASKKCELFHEGRVSEYKVIQIFLCTFKTRKVHAVG</sequence>
<keyword evidence="1" id="KW-0732">Signal</keyword>
<organism evidence="3 4">
    <name type="scientific">Exaiptasia diaphana</name>
    <name type="common">Tropical sea anemone</name>
    <name type="synonym">Aiptasia pulchella</name>
    <dbReference type="NCBI Taxonomy" id="2652724"/>
    <lineage>
        <taxon>Eukaryota</taxon>
        <taxon>Metazoa</taxon>
        <taxon>Cnidaria</taxon>
        <taxon>Anthozoa</taxon>
        <taxon>Hexacorallia</taxon>
        <taxon>Actiniaria</taxon>
        <taxon>Aiptasiidae</taxon>
        <taxon>Exaiptasia</taxon>
    </lineage>
</organism>
<evidence type="ECO:0000313" key="4">
    <source>
        <dbReference type="Proteomes" id="UP000887567"/>
    </source>
</evidence>
<dbReference type="PROSITE" id="PS52031">
    <property type="entry name" value="GG_LECTIN"/>
    <property type="match status" value="1"/>
</dbReference>
<dbReference type="EnsemblMetazoa" id="XM_021046835.2">
    <property type="protein sequence ID" value="XP_020902494.1"/>
    <property type="gene ID" value="LOC110241002"/>
</dbReference>
<dbReference type="AlphaFoldDB" id="A0A913XCU7"/>
<reference evidence="3" key="1">
    <citation type="submission" date="2022-11" db="UniProtKB">
        <authorList>
            <consortium name="EnsemblMetazoa"/>
        </authorList>
    </citation>
    <scope>IDENTIFICATION</scope>
</reference>
<dbReference type="InterPro" id="IPR003609">
    <property type="entry name" value="Pan_app"/>
</dbReference>
<dbReference type="Pfam" id="PF15711">
    <property type="entry name" value="ILEI"/>
    <property type="match status" value="1"/>
</dbReference>
<dbReference type="OrthoDB" id="5989177at2759"/>
<dbReference type="GeneID" id="110241002"/>
<proteinExistence type="predicted"/>
<evidence type="ECO:0000259" key="2">
    <source>
        <dbReference type="PROSITE" id="PS50948"/>
    </source>
</evidence>
<accession>A0A913XCU7</accession>
<name>A0A913XCU7_EXADI</name>
<dbReference type="InterPro" id="IPR039477">
    <property type="entry name" value="ILEI/PANDER_dom"/>
</dbReference>
<dbReference type="KEGG" id="epa:110241002"/>
<feature type="domain" description="Apple" evidence="2">
    <location>
        <begin position="200"/>
        <end position="285"/>
    </location>
</feature>
<dbReference type="PROSITE" id="PS50948">
    <property type="entry name" value="PAN"/>
    <property type="match status" value="1"/>
</dbReference>
<dbReference type="RefSeq" id="XP_020902494.1">
    <property type="nucleotide sequence ID" value="XM_021046835.2"/>
</dbReference>
<feature type="signal peptide" evidence="1">
    <location>
        <begin position="1"/>
        <end position="22"/>
    </location>
</feature>
<dbReference type="Pfam" id="PF00024">
    <property type="entry name" value="PAN_1"/>
    <property type="match status" value="1"/>
</dbReference>
<evidence type="ECO:0000313" key="3">
    <source>
        <dbReference type="EnsemblMetazoa" id="XP_020902494.1"/>
    </source>
</evidence>
<dbReference type="Proteomes" id="UP000887567">
    <property type="component" value="Unplaced"/>
</dbReference>
<keyword evidence="4" id="KW-1185">Reference proteome</keyword>